<keyword evidence="2 4" id="KW-0863">Zinc-finger</keyword>
<dbReference type="InterPro" id="IPR013083">
    <property type="entry name" value="Znf_RING/FYVE/PHD"/>
</dbReference>
<dbReference type="GO" id="GO:0061630">
    <property type="term" value="F:ubiquitin protein ligase activity"/>
    <property type="evidence" value="ECO:0007669"/>
    <property type="project" value="TreeGrafter"/>
</dbReference>
<name>A0A7R9M6V3_9ACAR</name>
<dbReference type="AlphaFoldDB" id="A0A7R9M6V3"/>
<feature type="non-terminal residue" evidence="6">
    <location>
        <position position="1"/>
    </location>
</feature>
<dbReference type="GO" id="GO:0008270">
    <property type="term" value="F:zinc ion binding"/>
    <property type="evidence" value="ECO:0007669"/>
    <property type="project" value="UniProtKB-KW"/>
</dbReference>
<keyword evidence="3" id="KW-0862">Zinc</keyword>
<dbReference type="InterPro" id="IPR001841">
    <property type="entry name" value="Znf_RING"/>
</dbReference>
<evidence type="ECO:0000256" key="4">
    <source>
        <dbReference type="PROSITE-ProRule" id="PRU00175"/>
    </source>
</evidence>
<evidence type="ECO:0000313" key="7">
    <source>
        <dbReference type="Proteomes" id="UP000728032"/>
    </source>
</evidence>
<gene>
    <name evidence="6" type="ORF">ONB1V03_LOCUS11346</name>
</gene>
<dbReference type="PROSITE" id="PS50089">
    <property type="entry name" value="ZF_RING_2"/>
    <property type="match status" value="1"/>
</dbReference>
<dbReference type="OrthoDB" id="4752984at2759"/>
<accession>A0A7R9M6V3</accession>
<evidence type="ECO:0000256" key="1">
    <source>
        <dbReference type="ARBA" id="ARBA00022723"/>
    </source>
</evidence>
<feature type="domain" description="RING-type" evidence="5">
    <location>
        <begin position="75"/>
        <end position="118"/>
    </location>
</feature>
<organism evidence="6">
    <name type="scientific">Oppiella nova</name>
    <dbReference type="NCBI Taxonomy" id="334625"/>
    <lineage>
        <taxon>Eukaryota</taxon>
        <taxon>Metazoa</taxon>
        <taxon>Ecdysozoa</taxon>
        <taxon>Arthropoda</taxon>
        <taxon>Chelicerata</taxon>
        <taxon>Arachnida</taxon>
        <taxon>Acari</taxon>
        <taxon>Acariformes</taxon>
        <taxon>Sarcoptiformes</taxon>
        <taxon>Oribatida</taxon>
        <taxon>Brachypylina</taxon>
        <taxon>Oppioidea</taxon>
        <taxon>Oppiidae</taxon>
        <taxon>Oppiella</taxon>
    </lineage>
</organism>
<dbReference type="Pfam" id="PF13639">
    <property type="entry name" value="zf-RING_2"/>
    <property type="match status" value="1"/>
</dbReference>
<dbReference type="GO" id="GO:0043161">
    <property type="term" value="P:proteasome-mediated ubiquitin-dependent protein catabolic process"/>
    <property type="evidence" value="ECO:0007669"/>
    <property type="project" value="TreeGrafter"/>
</dbReference>
<proteinExistence type="predicted"/>
<dbReference type="Gene3D" id="3.30.40.10">
    <property type="entry name" value="Zinc/RING finger domain, C3HC4 (zinc finger)"/>
    <property type="match status" value="1"/>
</dbReference>
<dbReference type="PANTHER" id="PTHR22763">
    <property type="entry name" value="RING ZINC FINGER PROTEIN"/>
    <property type="match status" value="1"/>
</dbReference>
<evidence type="ECO:0000259" key="5">
    <source>
        <dbReference type="PROSITE" id="PS50089"/>
    </source>
</evidence>
<dbReference type="PANTHER" id="PTHR22763:SF190">
    <property type="entry name" value="RING FINGER PROTEIN 24"/>
    <property type="match status" value="1"/>
</dbReference>
<keyword evidence="7" id="KW-1185">Reference proteome</keyword>
<dbReference type="SUPFAM" id="SSF57850">
    <property type="entry name" value="RING/U-box"/>
    <property type="match status" value="1"/>
</dbReference>
<dbReference type="SMART" id="SM00184">
    <property type="entry name" value="RING"/>
    <property type="match status" value="1"/>
</dbReference>
<evidence type="ECO:0000256" key="2">
    <source>
        <dbReference type="ARBA" id="ARBA00022771"/>
    </source>
</evidence>
<evidence type="ECO:0000313" key="6">
    <source>
        <dbReference type="EMBL" id="CAD7654701.1"/>
    </source>
</evidence>
<protein>
    <recommendedName>
        <fullName evidence="5">RING-type domain-containing protein</fullName>
    </recommendedName>
</protein>
<evidence type="ECO:0000256" key="3">
    <source>
        <dbReference type="ARBA" id="ARBA00022833"/>
    </source>
</evidence>
<sequence>IRIKYLRTGILITLVWLFTSSSSWFLILASSYINVYLCLKEMDQFWKILMAERSSLEKYRFATDEELAEKCDDVCAVCLSEMSHRARVTPCRHFFHCDCLRRCIQLNGTAPTLCPICKQNI</sequence>
<reference evidence="6" key="1">
    <citation type="submission" date="2020-11" db="EMBL/GenBank/DDBJ databases">
        <authorList>
            <person name="Tran Van P."/>
        </authorList>
    </citation>
    <scope>NUCLEOTIDE SEQUENCE</scope>
</reference>
<keyword evidence="1" id="KW-0479">Metal-binding</keyword>
<dbReference type="Proteomes" id="UP000728032">
    <property type="component" value="Unassembled WGS sequence"/>
</dbReference>
<dbReference type="EMBL" id="CAJPVJ010008382">
    <property type="protein sequence ID" value="CAG2171888.1"/>
    <property type="molecule type" value="Genomic_DNA"/>
</dbReference>
<dbReference type="EMBL" id="OC923207">
    <property type="protein sequence ID" value="CAD7654701.1"/>
    <property type="molecule type" value="Genomic_DNA"/>
</dbReference>
<dbReference type="InterPro" id="IPR050731">
    <property type="entry name" value="HRD1_E3_ubiq-ligases"/>
</dbReference>
<dbReference type="GO" id="GO:0012505">
    <property type="term" value="C:endomembrane system"/>
    <property type="evidence" value="ECO:0007669"/>
    <property type="project" value="TreeGrafter"/>
</dbReference>